<reference evidence="2" key="1">
    <citation type="journal article" date="2021" name="bioRxiv">
        <title>Whole Genome Assembly and Annotation of Northern Wild Rice, Zizania palustris L., Supports a Whole Genome Duplication in the Zizania Genus.</title>
        <authorList>
            <person name="Haas M."/>
            <person name="Kono T."/>
            <person name="Macchietto M."/>
            <person name="Millas R."/>
            <person name="McGilp L."/>
            <person name="Shao M."/>
            <person name="Duquette J."/>
            <person name="Hirsch C.N."/>
            <person name="Kimball J."/>
        </authorList>
    </citation>
    <scope>NUCLEOTIDE SEQUENCE</scope>
    <source>
        <tissue evidence="2">Fresh leaf tissue</tissue>
    </source>
</reference>
<proteinExistence type="predicted"/>
<reference evidence="2" key="2">
    <citation type="submission" date="2021-02" db="EMBL/GenBank/DDBJ databases">
        <authorList>
            <person name="Kimball J.A."/>
            <person name="Haas M.W."/>
            <person name="Macchietto M."/>
            <person name="Kono T."/>
            <person name="Duquette J."/>
            <person name="Shao M."/>
        </authorList>
    </citation>
    <scope>NUCLEOTIDE SEQUENCE</scope>
    <source>
        <tissue evidence="2">Fresh leaf tissue</tissue>
    </source>
</reference>
<evidence type="ECO:0000313" key="3">
    <source>
        <dbReference type="Proteomes" id="UP000729402"/>
    </source>
</evidence>
<evidence type="ECO:0000313" key="2">
    <source>
        <dbReference type="EMBL" id="KAG8095937.1"/>
    </source>
</evidence>
<keyword evidence="3" id="KW-1185">Reference proteome</keyword>
<dbReference type="EMBL" id="JAAALK010000079">
    <property type="protein sequence ID" value="KAG8095937.1"/>
    <property type="molecule type" value="Genomic_DNA"/>
</dbReference>
<evidence type="ECO:0000256" key="1">
    <source>
        <dbReference type="SAM" id="MobiDB-lite"/>
    </source>
</evidence>
<accession>A0A8J6BTJ7</accession>
<comment type="caution">
    <text evidence="2">The sequence shown here is derived from an EMBL/GenBank/DDBJ whole genome shotgun (WGS) entry which is preliminary data.</text>
</comment>
<name>A0A8J6BTJ7_ZIZPA</name>
<dbReference type="AlphaFoldDB" id="A0A8J6BTJ7"/>
<organism evidence="2 3">
    <name type="scientific">Zizania palustris</name>
    <name type="common">Northern wild rice</name>
    <dbReference type="NCBI Taxonomy" id="103762"/>
    <lineage>
        <taxon>Eukaryota</taxon>
        <taxon>Viridiplantae</taxon>
        <taxon>Streptophyta</taxon>
        <taxon>Embryophyta</taxon>
        <taxon>Tracheophyta</taxon>
        <taxon>Spermatophyta</taxon>
        <taxon>Magnoliopsida</taxon>
        <taxon>Liliopsida</taxon>
        <taxon>Poales</taxon>
        <taxon>Poaceae</taxon>
        <taxon>BOP clade</taxon>
        <taxon>Oryzoideae</taxon>
        <taxon>Oryzeae</taxon>
        <taxon>Zizaniinae</taxon>
        <taxon>Zizania</taxon>
    </lineage>
</organism>
<protein>
    <submittedName>
        <fullName evidence="2">Uncharacterized protein</fullName>
    </submittedName>
</protein>
<feature type="compositionally biased region" description="Basic and acidic residues" evidence="1">
    <location>
        <begin position="39"/>
        <end position="53"/>
    </location>
</feature>
<sequence length="99" mass="11263">MRSKGRVVATLVKPAEDQMLMQHHLDEAHSKPDGSQMTLEREMVEAKPSEKTPADTTANPDIGSGNAVRERKTWRLHKLCWRKKLAVMRIHTGRVTMMS</sequence>
<gene>
    <name evidence="2" type="ORF">GUJ93_ZPchr0013g35811</name>
</gene>
<feature type="region of interest" description="Disordered" evidence="1">
    <location>
        <begin position="27"/>
        <end position="66"/>
    </location>
</feature>
<dbReference type="Proteomes" id="UP000729402">
    <property type="component" value="Unassembled WGS sequence"/>
</dbReference>